<dbReference type="InterPro" id="IPR021255">
    <property type="entry name" value="DUF2807"/>
</dbReference>
<protein>
    <recommendedName>
        <fullName evidence="2">Putative auto-transporter adhesin head GIN domain-containing protein</fullName>
    </recommendedName>
</protein>
<organism evidence="3 4">
    <name type="scientific">Polaribacter vadi</name>
    <dbReference type="NCBI Taxonomy" id="1774273"/>
    <lineage>
        <taxon>Bacteria</taxon>
        <taxon>Pseudomonadati</taxon>
        <taxon>Bacteroidota</taxon>
        <taxon>Flavobacteriia</taxon>
        <taxon>Flavobacteriales</taxon>
        <taxon>Flavobacteriaceae</taxon>
    </lineage>
</organism>
<evidence type="ECO:0000313" key="4">
    <source>
        <dbReference type="Proteomes" id="UP000092584"/>
    </source>
</evidence>
<dbReference type="Proteomes" id="UP000092584">
    <property type="component" value="Unassembled WGS sequence"/>
</dbReference>
<evidence type="ECO:0000259" key="2">
    <source>
        <dbReference type="Pfam" id="PF10988"/>
    </source>
</evidence>
<proteinExistence type="predicted"/>
<dbReference type="AlphaFoldDB" id="A0A1B8TSH0"/>
<dbReference type="STRING" id="1774273.LPB03_10760"/>
<dbReference type="OrthoDB" id="704821at2"/>
<dbReference type="RefSeq" id="WP_065319616.1">
    <property type="nucleotide sequence ID" value="NZ_CP017477.1"/>
</dbReference>
<comment type="caution">
    <text evidence="3">The sequence shown here is derived from an EMBL/GenBank/DDBJ whole genome shotgun (WGS) entry which is preliminary data.</text>
</comment>
<sequence length="229" mass="24963">MKKIVCICLLISSFIGQSQTTVTKNLGDYNVLKVYNGIELELIKSTETKLVITGKKSEMVKIKNVDNTLKLSLPFSLNPEDNAAGGEVLVKLYYNAIIDVIDANENATITGKEIEQEKLEVNSQERAFINLVLKVKHLEVRATSGGIIKLTGSTKNQNVDVDLYGIYNGFGLKADSNSTVKAGTGARAEVFAEETLDAKVSFGGSIFYKGNPEVLKDKKVIGGIIQKRD</sequence>
<name>A0A1B8TSH0_9FLAO</name>
<dbReference type="EMBL" id="LSFM01000023">
    <property type="protein sequence ID" value="OBY62631.1"/>
    <property type="molecule type" value="Genomic_DNA"/>
</dbReference>
<evidence type="ECO:0000256" key="1">
    <source>
        <dbReference type="SAM" id="SignalP"/>
    </source>
</evidence>
<accession>A0A1B8TSH0</accession>
<dbReference type="Gene3D" id="2.160.20.120">
    <property type="match status" value="1"/>
</dbReference>
<reference evidence="4" key="1">
    <citation type="submission" date="2016-02" db="EMBL/GenBank/DDBJ databases">
        <authorList>
            <person name="Shin S.-K."/>
            <person name="Yi H."/>
            <person name="Kim E."/>
        </authorList>
    </citation>
    <scope>NUCLEOTIDE SEQUENCE [LARGE SCALE GENOMIC DNA]</scope>
    <source>
        <strain evidence="4">LPB0003</strain>
    </source>
</reference>
<evidence type="ECO:0000313" key="3">
    <source>
        <dbReference type="EMBL" id="OBY62631.1"/>
    </source>
</evidence>
<dbReference type="KEGG" id="pob:LPB03_10760"/>
<keyword evidence="4" id="KW-1185">Reference proteome</keyword>
<gene>
    <name evidence="3" type="ORF">LPB3_10770</name>
</gene>
<dbReference type="Pfam" id="PF10988">
    <property type="entry name" value="DUF2807"/>
    <property type="match status" value="1"/>
</dbReference>
<feature type="signal peptide" evidence="1">
    <location>
        <begin position="1"/>
        <end position="18"/>
    </location>
</feature>
<feature type="domain" description="Putative auto-transporter adhesin head GIN" evidence="2">
    <location>
        <begin position="28"/>
        <end position="212"/>
    </location>
</feature>
<keyword evidence="1" id="KW-0732">Signal</keyword>
<feature type="chain" id="PRO_5008615515" description="Putative auto-transporter adhesin head GIN domain-containing protein" evidence="1">
    <location>
        <begin position="19"/>
        <end position="229"/>
    </location>
</feature>